<name>A0A431EEF4_CAMJU</name>
<dbReference type="Proteomes" id="UP000288507">
    <property type="component" value="Unassembled WGS sequence"/>
</dbReference>
<accession>A0A431EEF4</accession>
<dbReference type="EMBL" id="PRBV01000005">
    <property type="protein sequence ID" value="RTJ79636.1"/>
    <property type="molecule type" value="Genomic_DNA"/>
</dbReference>
<gene>
    <name evidence="1" type="ORF">C3H57_04495</name>
</gene>
<proteinExistence type="predicted"/>
<sequence>MTYVLADEPENCPEWVLYHHYMVALVQLWDYVDRHGSSEFCYSKYYLEPEMNHLAKIWALSCPANLPSNCCDKLDCTSPKLMDGVKIQTIEDLVIYMLDIRLTTPLTTYSISDTGQSGSWYNSNKSEVLSQLHWLNFLKVSSENRESCNLSCAVVTLGRILAEHRQMRLLQDDGINLLLHNPYVEKTVDKVEDELYFFNITNDILENT</sequence>
<reference evidence="1 2" key="1">
    <citation type="journal article" date="2019" name="Appl. Environ. Microbiol.">
        <title>Population genetics and characterization of Campylobacter jejuni isolates in western jackdaws and game birds in Finland.</title>
        <authorList>
            <person name="Kovanen S."/>
            <person name="Rossi M."/>
            <person name="Pohja-Mykra M."/>
            <person name="Nieminen T."/>
            <person name="Raunio-Saarnisto M."/>
            <person name="Sauvala M."/>
            <person name="Fredriksson-Ahomaa M."/>
            <person name="Hanninen M.L."/>
            <person name="Kivisto R."/>
        </authorList>
    </citation>
    <scope>NUCLEOTIDE SEQUENCE [LARGE SCALE GENOMIC DNA]</scope>
    <source>
        <strain evidence="1 2">CB313</strain>
    </source>
</reference>
<comment type="caution">
    <text evidence="1">The sequence shown here is derived from an EMBL/GenBank/DDBJ whole genome shotgun (WGS) entry which is preliminary data.</text>
</comment>
<evidence type="ECO:0000313" key="1">
    <source>
        <dbReference type="EMBL" id="RTJ79636.1"/>
    </source>
</evidence>
<dbReference type="AlphaFoldDB" id="A0A431EEF4"/>
<organism evidence="1 2">
    <name type="scientific">Campylobacter jejuni</name>
    <dbReference type="NCBI Taxonomy" id="197"/>
    <lineage>
        <taxon>Bacteria</taxon>
        <taxon>Pseudomonadati</taxon>
        <taxon>Campylobacterota</taxon>
        <taxon>Epsilonproteobacteria</taxon>
        <taxon>Campylobacterales</taxon>
        <taxon>Campylobacteraceae</taxon>
        <taxon>Campylobacter</taxon>
    </lineage>
</organism>
<protein>
    <submittedName>
        <fullName evidence="1">Uncharacterized protein</fullName>
    </submittedName>
</protein>
<evidence type="ECO:0000313" key="2">
    <source>
        <dbReference type="Proteomes" id="UP000288507"/>
    </source>
</evidence>